<dbReference type="GO" id="GO:0005849">
    <property type="term" value="C:mRNA cleavage factor complex"/>
    <property type="evidence" value="ECO:0007669"/>
    <property type="project" value="InterPro"/>
</dbReference>
<feature type="domain" description="CID" evidence="2">
    <location>
        <begin position="4"/>
        <end position="142"/>
    </location>
</feature>
<dbReference type="Pfam" id="PF21936">
    <property type="entry name" value="Pcf11_C"/>
    <property type="match status" value="1"/>
</dbReference>
<evidence type="ECO:0000256" key="1">
    <source>
        <dbReference type="SAM" id="MobiDB-lite"/>
    </source>
</evidence>
<dbReference type="Proteomes" id="UP001302126">
    <property type="component" value="Unassembled WGS sequence"/>
</dbReference>
<keyword evidence="4" id="KW-1185">Reference proteome</keyword>
<feature type="compositionally biased region" description="Low complexity" evidence="1">
    <location>
        <begin position="149"/>
        <end position="165"/>
    </location>
</feature>
<reference evidence="3" key="2">
    <citation type="submission" date="2023-05" db="EMBL/GenBank/DDBJ databases">
        <authorList>
            <consortium name="Lawrence Berkeley National Laboratory"/>
            <person name="Steindorff A."/>
            <person name="Hensen N."/>
            <person name="Bonometti L."/>
            <person name="Westerberg I."/>
            <person name="Brannstrom I.O."/>
            <person name="Guillou S."/>
            <person name="Cros-Aarteil S."/>
            <person name="Calhoun S."/>
            <person name="Haridas S."/>
            <person name="Kuo A."/>
            <person name="Mondo S."/>
            <person name="Pangilinan J."/>
            <person name="Riley R."/>
            <person name="Labutti K."/>
            <person name="Andreopoulos B."/>
            <person name="Lipzen A."/>
            <person name="Chen C."/>
            <person name="Yanf M."/>
            <person name="Daum C."/>
            <person name="Ng V."/>
            <person name="Clum A."/>
            <person name="Ohm R."/>
            <person name="Martin F."/>
            <person name="Silar P."/>
            <person name="Natvig D."/>
            <person name="Lalanne C."/>
            <person name="Gautier V."/>
            <person name="Ament-Velasquez S.L."/>
            <person name="Kruys A."/>
            <person name="Hutchinson M.I."/>
            <person name="Powell A.J."/>
            <person name="Barry K."/>
            <person name="Miller A.N."/>
            <person name="Grigoriev I.V."/>
            <person name="Debuchy R."/>
            <person name="Gladieux P."/>
            <person name="Thoren M.H."/>
            <person name="Johannesson H."/>
        </authorList>
    </citation>
    <scope>NUCLEOTIDE SEQUENCE</scope>
    <source>
        <strain evidence="3">PSN309</strain>
    </source>
</reference>
<feature type="compositionally biased region" description="Low complexity" evidence="1">
    <location>
        <begin position="197"/>
        <end position="227"/>
    </location>
</feature>
<feature type="region of interest" description="Disordered" evidence="1">
    <location>
        <begin position="312"/>
        <end position="361"/>
    </location>
</feature>
<dbReference type="PRINTS" id="PR01217">
    <property type="entry name" value="PRICHEXTENSN"/>
</dbReference>
<gene>
    <name evidence="3" type="ORF">QBC35DRAFT_388067</name>
</gene>
<dbReference type="PANTHER" id="PTHR15921">
    <property type="entry name" value="PRE-MRNA CLEAVAGE COMPLEX II"/>
    <property type="match status" value="1"/>
</dbReference>
<dbReference type="FunFam" id="1.25.40.90:FF:000016">
    <property type="entry name" value="mRNA cleavage factor complex component Pcf11"/>
    <property type="match status" value="1"/>
</dbReference>
<feature type="region of interest" description="Disordered" evidence="1">
    <location>
        <begin position="444"/>
        <end position="468"/>
    </location>
</feature>
<dbReference type="InterPro" id="IPR047415">
    <property type="entry name" value="Pcf11_CID"/>
</dbReference>
<dbReference type="AlphaFoldDB" id="A0AAN6WQY8"/>
<dbReference type="PROSITE" id="PS51391">
    <property type="entry name" value="CID"/>
    <property type="match status" value="1"/>
</dbReference>
<dbReference type="GO" id="GO:0006369">
    <property type="term" value="P:termination of RNA polymerase II transcription"/>
    <property type="evidence" value="ECO:0007669"/>
    <property type="project" value="InterPro"/>
</dbReference>
<comment type="caution">
    <text evidence="3">The sequence shown here is derived from an EMBL/GenBank/DDBJ whole genome shotgun (WGS) entry which is preliminary data.</text>
</comment>
<dbReference type="GO" id="GO:0005737">
    <property type="term" value="C:cytoplasm"/>
    <property type="evidence" value="ECO:0007669"/>
    <property type="project" value="TreeGrafter"/>
</dbReference>
<dbReference type="SMART" id="SM00582">
    <property type="entry name" value="RPR"/>
    <property type="match status" value="1"/>
</dbReference>
<dbReference type="InterPro" id="IPR054127">
    <property type="entry name" value="Pcf11_C"/>
</dbReference>
<evidence type="ECO:0000259" key="2">
    <source>
        <dbReference type="PROSITE" id="PS51391"/>
    </source>
</evidence>
<dbReference type="GO" id="GO:0003729">
    <property type="term" value="F:mRNA binding"/>
    <property type="evidence" value="ECO:0007669"/>
    <property type="project" value="InterPro"/>
</dbReference>
<dbReference type="PANTHER" id="PTHR15921:SF3">
    <property type="entry name" value="PRE-MRNA CLEAVAGE COMPLEX 2 PROTEIN PCF11"/>
    <property type="match status" value="1"/>
</dbReference>
<dbReference type="GO" id="GO:0000993">
    <property type="term" value="F:RNA polymerase II complex binding"/>
    <property type="evidence" value="ECO:0007669"/>
    <property type="project" value="InterPro"/>
</dbReference>
<evidence type="ECO:0000313" key="4">
    <source>
        <dbReference type="Proteomes" id="UP001302126"/>
    </source>
</evidence>
<dbReference type="Pfam" id="PF04818">
    <property type="entry name" value="CID"/>
    <property type="match status" value="1"/>
</dbReference>
<dbReference type="InterPro" id="IPR008942">
    <property type="entry name" value="ENTH_VHS"/>
</dbReference>
<dbReference type="SUPFAM" id="SSF48464">
    <property type="entry name" value="ENTH/VHS domain"/>
    <property type="match status" value="1"/>
</dbReference>
<feature type="region of interest" description="Disordered" evidence="1">
    <location>
        <begin position="375"/>
        <end position="398"/>
    </location>
</feature>
<sequence>MADHAADVAEDYQQALEDLTMNSRYEIAALTNIARENAAHGFAIAEVLANHIKKVPPARTLPALYVLDSVVKNVPTPYTLYLGPKLYSIFMGAYTKVDNNTRKKMDEMLRTWKEPVPGSISTKPVFPHEYVKPIELALMGAKEKALAAQQSSLQGQQQLMRGRQAVGPIRSTPTPPTGRAYQPPPSSLGQQPYAMRPNNGPNGAPPHASQQQQPPSGGSYSHYQQQQQPPPPGRDVYGTPQPGISIDKLKDDLQQLIVAEKAEFAQDPLDTSKQTKLKALLDLQSVIENQNVSQDQLMVIRDRVAELAVKLHPQSQQHRPQVTAAPPAPATTIPPYNTHFTHTPTPPVAVSQQPQPPPAVPQLPAVLAAMLGRPQQTPPVVAPTPPPPRPAAAPVPGGGGLSLDAILGQGAQGALASLLANRPSATPPQASTPQPPVLDQILGQQQQRPQQPPPAAAPPPAPAAGPASASSLLAMLRQSGLLNAAGTATGATPTPTPPPPHPGAVPGMFPPRGFPMLPIDPNIIQLTPSSLKFYRPHLAPLILDALGPPCTQCGRRFRTDEQGRRKKTAHMDWHFRVHQRVAEAERRGQHRSWFVDEMDWIRSHEEPDIDYVAPAQGYSSPSSSSANHASSGGGNATRQQKKNYIPVPDDSSKINSSCPICQEKFEMKWLDEAQEWVWMDTVLVGGRAFHGSCHAEVQAASRGNGGYRQTPDRVLGKRKAEDDGGYNGFQRTKVKMEGY</sequence>
<name>A0AAN6WQY8_9PEZI</name>
<feature type="compositionally biased region" description="Pro residues" evidence="1">
    <location>
        <begin position="376"/>
        <end position="393"/>
    </location>
</feature>
<protein>
    <submittedName>
        <fullName evidence="3">Protein PCF11</fullName>
    </submittedName>
</protein>
<feature type="compositionally biased region" description="Pro residues" evidence="1">
    <location>
        <begin position="450"/>
        <end position="463"/>
    </location>
</feature>
<dbReference type="InterPro" id="IPR006569">
    <property type="entry name" value="CID_dom"/>
</dbReference>
<proteinExistence type="predicted"/>
<dbReference type="Gene3D" id="1.25.40.90">
    <property type="match status" value="1"/>
</dbReference>
<reference evidence="3" key="1">
    <citation type="journal article" date="2023" name="Mol. Phylogenet. Evol.">
        <title>Genome-scale phylogeny and comparative genomics of the fungal order Sordariales.</title>
        <authorList>
            <person name="Hensen N."/>
            <person name="Bonometti L."/>
            <person name="Westerberg I."/>
            <person name="Brannstrom I.O."/>
            <person name="Guillou S."/>
            <person name="Cros-Aarteil S."/>
            <person name="Calhoun S."/>
            <person name="Haridas S."/>
            <person name="Kuo A."/>
            <person name="Mondo S."/>
            <person name="Pangilinan J."/>
            <person name="Riley R."/>
            <person name="LaButti K."/>
            <person name="Andreopoulos B."/>
            <person name="Lipzen A."/>
            <person name="Chen C."/>
            <person name="Yan M."/>
            <person name="Daum C."/>
            <person name="Ng V."/>
            <person name="Clum A."/>
            <person name="Steindorff A."/>
            <person name="Ohm R.A."/>
            <person name="Martin F."/>
            <person name="Silar P."/>
            <person name="Natvig D.O."/>
            <person name="Lalanne C."/>
            <person name="Gautier V."/>
            <person name="Ament-Velasquez S.L."/>
            <person name="Kruys A."/>
            <person name="Hutchinson M.I."/>
            <person name="Powell A.J."/>
            <person name="Barry K."/>
            <person name="Miller A.N."/>
            <person name="Grigoriev I.V."/>
            <person name="Debuchy R."/>
            <person name="Gladieux P."/>
            <person name="Hiltunen Thoren M."/>
            <person name="Johannesson H."/>
        </authorList>
    </citation>
    <scope>NUCLEOTIDE SEQUENCE</scope>
    <source>
        <strain evidence="3">PSN309</strain>
    </source>
</reference>
<feature type="region of interest" description="Disordered" evidence="1">
    <location>
        <begin position="485"/>
        <end position="506"/>
    </location>
</feature>
<dbReference type="EMBL" id="MU864432">
    <property type="protein sequence ID" value="KAK4186088.1"/>
    <property type="molecule type" value="Genomic_DNA"/>
</dbReference>
<feature type="region of interest" description="Disordered" evidence="1">
    <location>
        <begin position="612"/>
        <end position="653"/>
    </location>
</feature>
<evidence type="ECO:0000313" key="3">
    <source>
        <dbReference type="EMBL" id="KAK4186088.1"/>
    </source>
</evidence>
<organism evidence="3 4">
    <name type="scientific">Podospora australis</name>
    <dbReference type="NCBI Taxonomy" id="1536484"/>
    <lineage>
        <taxon>Eukaryota</taxon>
        <taxon>Fungi</taxon>
        <taxon>Dikarya</taxon>
        <taxon>Ascomycota</taxon>
        <taxon>Pezizomycotina</taxon>
        <taxon>Sordariomycetes</taxon>
        <taxon>Sordariomycetidae</taxon>
        <taxon>Sordariales</taxon>
        <taxon>Podosporaceae</taxon>
        <taxon>Podospora</taxon>
    </lineage>
</organism>
<dbReference type="GO" id="GO:0031124">
    <property type="term" value="P:mRNA 3'-end processing"/>
    <property type="evidence" value="ECO:0007669"/>
    <property type="project" value="InterPro"/>
</dbReference>
<dbReference type="InterPro" id="IPR045154">
    <property type="entry name" value="PCF11-like"/>
</dbReference>
<dbReference type="Pfam" id="PF11526">
    <property type="entry name" value="Pfc11_Clp1_ID"/>
    <property type="match status" value="1"/>
</dbReference>
<dbReference type="CDD" id="cd16982">
    <property type="entry name" value="CID_Pcf11"/>
    <property type="match status" value="1"/>
</dbReference>
<feature type="compositionally biased region" description="Low complexity" evidence="1">
    <location>
        <begin position="613"/>
        <end position="630"/>
    </location>
</feature>
<accession>A0AAN6WQY8</accession>
<dbReference type="InterPro" id="IPR021605">
    <property type="entry name" value="Pcf11_Clp1-ID"/>
</dbReference>
<feature type="compositionally biased region" description="Pro residues" evidence="1">
    <location>
        <begin position="494"/>
        <end position="506"/>
    </location>
</feature>
<feature type="region of interest" description="Disordered" evidence="1">
    <location>
        <begin position="149"/>
        <end position="245"/>
    </location>
</feature>